<name>F5YAF2_LEAAZ</name>
<dbReference type="SMART" id="SM00813">
    <property type="entry name" value="Alpha-L-AF_C"/>
    <property type="match status" value="1"/>
</dbReference>
<dbReference type="EC" id="3.2.1.55" evidence="4"/>
<evidence type="ECO:0000256" key="2">
    <source>
        <dbReference type="ARBA" id="ARBA00007186"/>
    </source>
</evidence>
<dbReference type="AlphaFoldDB" id="F5YAF2"/>
<dbReference type="Gene3D" id="3.20.20.80">
    <property type="entry name" value="Glycosidases"/>
    <property type="match status" value="1"/>
</dbReference>
<evidence type="ECO:0000313" key="9">
    <source>
        <dbReference type="EMBL" id="AEF82783.1"/>
    </source>
</evidence>
<keyword evidence="10" id="KW-1185">Reference proteome</keyword>
<dbReference type="InterPro" id="IPR055235">
    <property type="entry name" value="ASD1_cat"/>
</dbReference>
<gene>
    <name evidence="9" type="ordered locus">TREAZ_3118</name>
</gene>
<evidence type="ECO:0000259" key="8">
    <source>
        <dbReference type="SMART" id="SM00813"/>
    </source>
</evidence>
<keyword evidence="7 9" id="KW-0326">Glycosidase</keyword>
<dbReference type="Pfam" id="PF22848">
    <property type="entry name" value="ASD1_dom"/>
    <property type="match status" value="1"/>
</dbReference>
<evidence type="ECO:0000256" key="6">
    <source>
        <dbReference type="ARBA" id="ARBA00023277"/>
    </source>
</evidence>
<organism evidence="9 10">
    <name type="scientific">Leadbettera azotonutricia (strain ATCC BAA-888 / DSM 13862 / ZAS-9)</name>
    <name type="common">Treponema azotonutricium</name>
    <dbReference type="NCBI Taxonomy" id="545695"/>
    <lineage>
        <taxon>Bacteria</taxon>
        <taxon>Pseudomonadati</taxon>
        <taxon>Spirochaetota</taxon>
        <taxon>Spirochaetia</taxon>
        <taxon>Spirochaetales</taxon>
        <taxon>Breznakiellaceae</taxon>
        <taxon>Leadbettera</taxon>
    </lineage>
</organism>
<dbReference type="InterPro" id="IPR017853">
    <property type="entry name" value="GH"/>
</dbReference>
<comment type="similarity">
    <text evidence="2">Belongs to the glycosyl hydrolase 51 family.</text>
</comment>
<dbReference type="GO" id="GO:0046556">
    <property type="term" value="F:alpha-L-arabinofuranosidase activity"/>
    <property type="evidence" value="ECO:0007669"/>
    <property type="project" value="UniProtKB-EC"/>
</dbReference>
<evidence type="ECO:0000256" key="5">
    <source>
        <dbReference type="ARBA" id="ARBA00022801"/>
    </source>
</evidence>
<keyword evidence="5 9" id="KW-0378">Hydrolase</keyword>
<dbReference type="SUPFAM" id="SSF51011">
    <property type="entry name" value="Glycosyl hydrolase domain"/>
    <property type="match status" value="1"/>
</dbReference>
<proteinExistence type="inferred from homology"/>
<evidence type="ECO:0000256" key="4">
    <source>
        <dbReference type="ARBA" id="ARBA00012670"/>
    </source>
</evidence>
<evidence type="ECO:0000256" key="7">
    <source>
        <dbReference type="ARBA" id="ARBA00023295"/>
    </source>
</evidence>
<accession>F5YAF2</accession>
<evidence type="ECO:0000313" key="10">
    <source>
        <dbReference type="Proteomes" id="UP000009222"/>
    </source>
</evidence>
<dbReference type="HOGENOM" id="CLU_017810_1_1_12"/>
<dbReference type="STRING" id="545695.TREAZ_3118"/>
<protein>
    <recommendedName>
        <fullName evidence="4">non-reducing end alpha-L-arabinofuranosidase</fullName>
        <ecNumber evidence="4">3.2.1.55</ecNumber>
    </recommendedName>
</protein>
<dbReference type="GO" id="GO:0046373">
    <property type="term" value="P:L-arabinose metabolic process"/>
    <property type="evidence" value="ECO:0007669"/>
    <property type="project" value="InterPro"/>
</dbReference>
<sequence length="506" mass="56889">MKAKMTLHREFSIGETDKRIYGSFIEHLGRAVYTGIYEPGHPEADEKGFRKDVIKLVKDLDVPLVRYPGGNFVSGYNWEDGIGPVDKRPMRLDLAWGTKESNKVGINEFAQWAKKANTDVMMAVNLGTRDAEAARNIVEYCNFPKGSYWSDLRRSHGVQDPHNYKLWCLGNEMDGPWQICHRTADEYGRVAAEAAKVMKWTDPSIELVACGSSNARMPTFGSWEAEMLDHVYDLVDYVSLHIYFGNHESDTPNFLGRSLEMDNFIKTVAGICDLVKARKHSKKIVNLSFDEWNVWYHSNNADKQVEKWIEAPPILEDIYNMEDALVAGCMLITLLKNADRVKVACLAQLVNVIAPIMTVPGGNSWRQSIYYPFMDASLFGRGTVLRCPVTADKYDSKEYTDIPYIETVAVHNEGNNEIAIFAVNRNLKENLELEAGISGFGDCKVIEHRSLFNNDLKAANSAKEEKVKPVIQNGAKIEGLVGSKKLSVLLPPASWNVIRLKADVKA</sequence>
<dbReference type="Proteomes" id="UP000009222">
    <property type="component" value="Chromosome"/>
</dbReference>
<dbReference type="Gene3D" id="2.60.40.1180">
    <property type="entry name" value="Golgi alpha-mannosidase II"/>
    <property type="match status" value="1"/>
</dbReference>
<dbReference type="PANTHER" id="PTHR43576:SF3">
    <property type="entry name" value="ALPHA-L-ARABINOFURANOSIDASE C"/>
    <property type="match status" value="1"/>
</dbReference>
<keyword evidence="6" id="KW-0119">Carbohydrate metabolism</keyword>
<comment type="subunit">
    <text evidence="3">Homohexamer; trimer of dimers.</text>
</comment>
<dbReference type="InterPro" id="IPR010720">
    <property type="entry name" value="Alpha-L-AF_C"/>
</dbReference>
<dbReference type="GO" id="GO:0000272">
    <property type="term" value="P:polysaccharide catabolic process"/>
    <property type="evidence" value="ECO:0007669"/>
    <property type="project" value="TreeGrafter"/>
</dbReference>
<comment type="catalytic activity">
    <reaction evidence="1">
        <text>Hydrolysis of terminal non-reducing alpha-L-arabinofuranoside residues in alpha-L-arabinosides.</text>
        <dbReference type="EC" id="3.2.1.55"/>
    </reaction>
</comment>
<dbReference type="eggNOG" id="COG3534">
    <property type="taxonomic scope" value="Bacteria"/>
</dbReference>
<reference evidence="10" key="1">
    <citation type="submission" date="2009-12" db="EMBL/GenBank/DDBJ databases">
        <title>Complete sequence of Treponema azotonutricium strain ZAS-9.</title>
        <authorList>
            <person name="Tetu S.G."/>
            <person name="Matson E."/>
            <person name="Ren Q."/>
            <person name="Seshadri R."/>
            <person name="Elbourne L."/>
            <person name="Hassan K.A."/>
            <person name="Durkin A."/>
            <person name="Radune D."/>
            <person name="Mohamoud Y."/>
            <person name="Shay R."/>
            <person name="Jin S."/>
            <person name="Zhang X."/>
            <person name="Lucey K."/>
            <person name="Ballor N.R."/>
            <person name="Ottesen E."/>
            <person name="Rosenthal R."/>
            <person name="Allen A."/>
            <person name="Leadbetter J.R."/>
            <person name="Paulsen I.T."/>
        </authorList>
    </citation>
    <scope>NUCLEOTIDE SEQUENCE [LARGE SCALE GENOMIC DNA]</scope>
    <source>
        <strain evidence="10">ATCC BAA-888 / DSM 13862 / ZAS-9</strain>
    </source>
</reference>
<evidence type="ECO:0000256" key="3">
    <source>
        <dbReference type="ARBA" id="ARBA00011165"/>
    </source>
</evidence>
<dbReference type="InterPro" id="IPR013780">
    <property type="entry name" value="Glyco_hydro_b"/>
</dbReference>
<dbReference type="InParanoid" id="F5YAF2"/>
<dbReference type="EMBL" id="CP001841">
    <property type="protein sequence ID" value="AEF82783.1"/>
    <property type="molecule type" value="Genomic_DNA"/>
</dbReference>
<reference evidence="9 10" key="2">
    <citation type="journal article" date="2011" name="ISME J.">
        <title>RNA-seq reveals cooperative metabolic interactions between two termite-gut spirochete species in co-culture.</title>
        <authorList>
            <person name="Rosenthal A.Z."/>
            <person name="Matson E.G."/>
            <person name="Eldar A."/>
            <person name="Leadbetter J.R."/>
        </authorList>
    </citation>
    <scope>NUCLEOTIDE SEQUENCE [LARGE SCALE GENOMIC DNA]</scope>
    <source>
        <strain evidence="10">ATCC BAA-888 / DSM 13862 / ZAS-9</strain>
    </source>
</reference>
<feature type="domain" description="Alpha-L-arabinofuranosidase C-terminal" evidence="8">
    <location>
        <begin position="290"/>
        <end position="494"/>
    </location>
</feature>
<dbReference type="KEGG" id="taz:TREAZ_3118"/>
<dbReference type="Pfam" id="PF06964">
    <property type="entry name" value="Alpha-L-AF_C"/>
    <property type="match status" value="1"/>
</dbReference>
<dbReference type="RefSeq" id="WP_015712438.1">
    <property type="nucleotide sequence ID" value="NC_015577.1"/>
</dbReference>
<dbReference type="PANTHER" id="PTHR43576">
    <property type="entry name" value="ALPHA-L-ARABINOFURANOSIDASE C-RELATED"/>
    <property type="match status" value="1"/>
</dbReference>
<dbReference type="SUPFAM" id="SSF51445">
    <property type="entry name" value="(Trans)glycosidases"/>
    <property type="match status" value="1"/>
</dbReference>
<evidence type="ECO:0000256" key="1">
    <source>
        <dbReference type="ARBA" id="ARBA00001462"/>
    </source>
</evidence>
<dbReference type="FunCoup" id="F5YAF2">
    <property type="interactions" value="33"/>
</dbReference>